<dbReference type="Proteomes" id="UP000294257">
    <property type="component" value="Unassembled WGS sequence"/>
</dbReference>
<accession>A0A4Q7L5E1</accession>
<comment type="caution">
    <text evidence="1">The sequence shown here is derived from an EMBL/GenBank/DDBJ whole genome shotgun (WGS) entry which is preliminary data.</text>
</comment>
<evidence type="ECO:0008006" key="3">
    <source>
        <dbReference type="Google" id="ProtNLM"/>
    </source>
</evidence>
<gene>
    <name evidence="1" type="ORF">EV193_101738</name>
</gene>
<organism evidence="1 2">
    <name type="scientific">Herbihabitans rhizosphaerae</name>
    <dbReference type="NCBI Taxonomy" id="1872711"/>
    <lineage>
        <taxon>Bacteria</taxon>
        <taxon>Bacillati</taxon>
        <taxon>Actinomycetota</taxon>
        <taxon>Actinomycetes</taxon>
        <taxon>Pseudonocardiales</taxon>
        <taxon>Pseudonocardiaceae</taxon>
        <taxon>Herbihabitans</taxon>
    </lineage>
</organism>
<dbReference type="AlphaFoldDB" id="A0A4Q7L5E1"/>
<evidence type="ECO:0000313" key="2">
    <source>
        <dbReference type="Proteomes" id="UP000294257"/>
    </source>
</evidence>
<dbReference type="RefSeq" id="WP_130342483.1">
    <property type="nucleotide sequence ID" value="NZ_SGWQ01000001.1"/>
</dbReference>
<evidence type="ECO:0000313" key="1">
    <source>
        <dbReference type="EMBL" id="RZS44858.1"/>
    </source>
</evidence>
<dbReference type="OrthoDB" id="4546644at2"/>
<proteinExistence type="predicted"/>
<reference evidence="1 2" key="1">
    <citation type="submission" date="2019-02" db="EMBL/GenBank/DDBJ databases">
        <title>Genomic Encyclopedia of Type Strains, Phase IV (KMG-IV): sequencing the most valuable type-strain genomes for metagenomic binning, comparative biology and taxonomic classification.</title>
        <authorList>
            <person name="Goeker M."/>
        </authorList>
    </citation>
    <scope>NUCLEOTIDE SEQUENCE [LARGE SCALE GENOMIC DNA]</scope>
    <source>
        <strain evidence="1 2">DSM 101727</strain>
    </source>
</reference>
<keyword evidence="2" id="KW-1185">Reference proteome</keyword>
<protein>
    <recommendedName>
        <fullName evidence="3">DNA primase/polymerase bifunctional N-terminal domain-containing protein</fullName>
    </recommendedName>
</protein>
<dbReference type="EMBL" id="SGWQ01000001">
    <property type="protein sequence ID" value="RZS44858.1"/>
    <property type="molecule type" value="Genomic_DNA"/>
</dbReference>
<name>A0A4Q7L5E1_9PSEU</name>
<sequence length="167" mass="17824">MSLTMMNVTGGRPAPSWLRELADARSVYEETLGWPVSLQVGRRSLVVAAGEVLDAVAMPASLGARVRRELEMMMLDGPIIANPDGTRWTFLMQPVGGIRGDVATELLDLGVHLAPDNAYVVIPTNSVAAGNTWRWVAKPDAARALPSAYAVVGVVRRLTGEAFARGA</sequence>